<keyword evidence="2" id="KW-1133">Transmembrane helix</keyword>
<protein>
    <submittedName>
        <fullName evidence="3">Initiation-specific alpha-1,6-mannosyltransferase</fullName>
    </submittedName>
</protein>
<feature type="compositionally biased region" description="Basic residues" evidence="1">
    <location>
        <begin position="459"/>
        <end position="471"/>
    </location>
</feature>
<keyword evidence="2" id="KW-0472">Membrane</keyword>
<dbReference type="InParanoid" id="A0A2R5GFQ3"/>
<sequence>MARAMGARANAWNNGIYGVQPKLARRRWAVLVLAFVTASVMLNFHFVRTMYLLQDGTQACLDNSCLKFGSLAKTLTDELGRVSPQGLDHLTETEAYKELVAALEGRSSPEVNESMPRLICNPGMTQIPFHMKARVTKPLPKSKIPRQIFFSGATRLVAKPICDNLAHLQAQNPEYDIYFFDDNDIDTFLWRSEFAPIRPLYNMIATGAIKSDIWRYLVMLKFGGVYSDLDSEWHGHFRDFIPRDIEIVSAGMQDGAISQWFMVFVPGYQIMSKAADFALRRVLGILCGGPEAKWEFKDKKYISGPPLLQDAFLGSLPLISADAIFSIKDRMHYYVGAHFNDFASHNYDPVKDVSKKQSVPWESEDVSVIRTDVNRAAFTPKVCTEWGRIIGETFRRYTQLHRAVLEFRSGRMGRDRKLRSRLRRSSADDFAEEVQAAGSEETAEVVAEPLKPKSGKERRLSRRRSSRKSGKRMSLQATATALLKGDVEDVLPDTPDSANWSAGKRGAYLALVMHGVTIATVIGLLGGINLLSIVFLEHKFPWALYPAVILISLFFMHFGFTWGIMRALGASTKELDEIVERVVYGVVDLVVSFSKLYADSFNPFPKGSRLAKVFDFLLDAADDGDD</sequence>
<proteinExistence type="predicted"/>
<keyword evidence="3" id="KW-0328">Glycosyltransferase</keyword>
<feature type="transmembrane region" description="Helical" evidence="2">
    <location>
        <begin position="507"/>
        <end position="536"/>
    </location>
</feature>
<gene>
    <name evidence="3" type="ORF">FCC1311_059672</name>
</gene>
<keyword evidence="3" id="KW-0808">Transferase</keyword>
<dbReference type="InterPro" id="IPR039367">
    <property type="entry name" value="Och1-like"/>
</dbReference>
<dbReference type="GO" id="GO:0000136">
    <property type="term" value="C:mannan polymerase complex"/>
    <property type="evidence" value="ECO:0007669"/>
    <property type="project" value="TreeGrafter"/>
</dbReference>
<dbReference type="InterPro" id="IPR029044">
    <property type="entry name" value="Nucleotide-diphossugar_trans"/>
</dbReference>
<reference evidence="3 4" key="1">
    <citation type="submission" date="2017-12" db="EMBL/GenBank/DDBJ databases">
        <title>Sequencing, de novo assembly and annotation of complete genome of a new Thraustochytrid species, strain FCC1311.</title>
        <authorList>
            <person name="Sedici K."/>
            <person name="Godart F."/>
            <person name="Aiese Cigliano R."/>
            <person name="Sanseverino W."/>
            <person name="Barakat M."/>
            <person name="Ortet P."/>
            <person name="Marechal E."/>
            <person name="Cagnac O."/>
            <person name="Amato A."/>
        </authorList>
    </citation>
    <scope>NUCLEOTIDE SEQUENCE [LARGE SCALE GENOMIC DNA]</scope>
</reference>
<feature type="transmembrane region" description="Helical" evidence="2">
    <location>
        <begin position="28"/>
        <end position="47"/>
    </location>
</feature>
<dbReference type="Proteomes" id="UP000241890">
    <property type="component" value="Unassembled WGS sequence"/>
</dbReference>
<dbReference type="GO" id="GO:0000009">
    <property type="term" value="F:alpha-1,6-mannosyltransferase activity"/>
    <property type="evidence" value="ECO:0007669"/>
    <property type="project" value="InterPro"/>
</dbReference>
<dbReference type="InterPro" id="IPR007577">
    <property type="entry name" value="GlycoTrfase_DXD_sugar-bd_CS"/>
</dbReference>
<dbReference type="GO" id="GO:0006487">
    <property type="term" value="P:protein N-linked glycosylation"/>
    <property type="evidence" value="ECO:0007669"/>
    <property type="project" value="TreeGrafter"/>
</dbReference>
<feature type="transmembrane region" description="Helical" evidence="2">
    <location>
        <begin position="542"/>
        <end position="565"/>
    </location>
</feature>
<dbReference type="EMBL" id="BEYU01000065">
    <property type="protein sequence ID" value="GBG29746.1"/>
    <property type="molecule type" value="Genomic_DNA"/>
</dbReference>
<dbReference type="OrthoDB" id="45532at2759"/>
<name>A0A2R5GFQ3_9STRA</name>
<dbReference type="AlphaFoldDB" id="A0A2R5GFQ3"/>
<dbReference type="Gene3D" id="3.90.550.20">
    <property type="match status" value="1"/>
</dbReference>
<evidence type="ECO:0000313" key="4">
    <source>
        <dbReference type="Proteomes" id="UP000241890"/>
    </source>
</evidence>
<keyword evidence="2" id="KW-0812">Transmembrane</keyword>
<dbReference type="Pfam" id="PF04488">
    <property type="entry name" value="Gly_transf_sug"/>
    <property type="match status" value="1"/>
</dbReference>
<evidence type="ECO:0000313" key="3">
    <source>
        <dbReference type="EMBL" id="GBG29746.1"/>
    </source>
</evidence>
<feature type="region of interest" description="Disordered" evidence="1">
    <location>
        <begin position="441"/>
        <end position="474"/>
    </location>
</feature>
<evidence type="ECO:0000256" key="1">
    <source>
        <dbReference type="SAM" id="MobiDB-lite"/>
    </source>
</evidence>
<comment type="caution">
    <text evidence="3">The sequence shown here is derived from an EMBL/GenBank/DDBJ whole genome shotgun (WGS) entry which is preliminary data.</text>
</comment>
<keyword evidence="4" id="KW-1185">Reference proteome</keyword>
<evidence type="ECO:0000256" key="2">
    <source>
        <dbReference type="SAM" id="Phobius"/>
    </source>
</evidence>
<dbReference type="PANTHER" id="PTHR31834">
    <property type="entry name" value="INITIATION-SPECIFIC ALPHA-1,6-MANNOSYLTRANSFERASE"/>
    <property type="match status" value="1"/>
</dbReference>
<dbReference type="SUPFAM" id="SSF53448">
    <property type="entry name" value="Nucleotide-diphospho-sugar transferases"/>
    <property type="match status" value="1"/>
</dbReference>
<organism evidence="3 4">
    <name type="scientific">Hondaea fermentalgiana</name>
    <dbReference type="NCBI Taxonomy" id="2315210"/>
    <lineage>
        <taxon>Eukaryota</taxon>
        <taxon>Sar</taxon>
        <taxon>Stramenopiles</taxon>
        <taxon>Bigyra</taxon>
        <taxon>Labyrinthulomycetes</taxon>
        <taxon>Thraustochytrida</taxon>
        <taxon>Thraustochytriidae</taxon>
        <taxon>Hondaea</taxon>
    </lineage>
</organism>
<accession>A0A2R5GFQ3</accession>
<dbReference type="PANTHER" id="PTHR31834:SF1">
    <property type="entry name" value="INITIATION-SPECIFIC ALPHA-1,6-MANNOSYLTRANSFERASE"/>
    <property type="match status" value="1"/>
</dbReference>